<feature type="domain" description="Histidine kinase/HSP90-like ATPase" evidence="2">
    <location>
        <begin position="204"/>
        <end position="320"/>
    </location>
</feature>
<dbReference type="GO" id="GO:0004674">
    <property type="term" value="F:protein serine/threonine kinase activity"/>
    <property type="evidence" value="ECO:0007669"/>
    <property type="project" value="UniProtKB-KW"/>
</dbReference>
<dbReference type="InterPro" id="IPR025847">
    <property type="entry name" value="MEDS_domain"/>
</dbReference>
<sequence length="324" mass="34938">MDGAAGSGRHRALIGASDSELVDGTVAFVCAGLDAGEPVVVVCSDQTTQLLQEALPDRPQVVWTGWSDVYGNGPAAAITAVRRLGVRHRVAASPVVRVVLEPLSRSDPDTWREWQRYDAVLDHQLDEANRAGDDPLLVLCLCDTRRVPEPLVAAVRATHPVLQVDGHERVNPDHVDPEEYLASLPVPLEPLESTEPLVHADSVRDLRGLRRDLAARAAEARLPTGSEPALEDFLLAVDEMTTNALRHGRPPVDLRLWAGGDRLVCTVTDHGAGLQDPFIGYGPAHGDDLSLGGMGLWLARQLCDHVDITVAGEGVQVRLTTVLR</sequence>
<protein>
    <recommendedName>
        <fullName evidence="6">Histidine kinase/HSP90-like ATPase domain-containing protein</fullName>
    </recommendedName>
</protein>
<dbReference type="SUPFAM" id="SSF55874">
    <property type="entry name" value="ATPase domain of HSP90 chaperone/DNA topoisomerase II/histidine kinase"/>
    <property type="match status" value="1"/>
</dbReference>
<dbReference type="InterPro" id="IPR047718">
    <property type="entry name" value="RsbA-like_anti_sig"/>
</dbReference>
<proteinExistence type="predicted"/>
<dbReference type="Proteomes" id="UP000029713">
    <property type="component" value="Unassembled WGS sequence"/>
</dbReference>
<comment type="caution">
    <text evidence="4">The sequence shown here is derived from an EMBL/GenBank/DDBJ whole genome shotgun (WGS) entry which is preliminary data.</text>
</comment>
<dbReference type="Gene3D" id="3.30.565.10">
    <property type="entry name" value="Histidine kinase-like ATPase, C-terminal domain"/>
    <property type="match status" value="1"/>
</dbReference>
<dbReference type="CDD" id="cd16936">
    <property type="entry name" value="HATPase_RsbW-like"/>
    <property type="match status" value="1"/>
</dbReference>
<feature type="domain" description="MEDS" evidence="3">
    <location>
        <begin position="9"/>
        <end position="160"/>
    </location>
</feature>
<keyword evidence="1" id="KW-0808">Transferase</keyword>
<dbReference type="Pfam" id="PF14417">
    <property type="entry name" value="MEDS"/>
    <property type="match status" value="1"/>
</dbReference>
<keyword evidence="5" id="KW-1185">Reference proteome</keyword>
<evidence type="ECO:0000313" key="5">
    <source>
        <dbReference type="Proteomes" id="UP000029713"/>
    </source>
</evidence>
<evidence type="ECO:0000259" key="2">
    <source>
        <dbReference type="Pfam" id="PF13581"/>
    </source>
</evidence>
<dbReference type="AlphaFoldDB" id="A0A098Y318"/>
<evidence type="ECO:0000313" key="4">
    <source>
        <dbReference type="EMBL" id="KGH44862.1"/>
    </source>
</evidence>
<dbReference type="Pfam" id="PF13581">
    <property type="entry name" value="HATPase_c_2"/>
    <property type="match status" value="1"/>
</dbReference>
<gene>
    <name evidence="4" type="ORF">IN07_20940</name>
</gene>
<dbReference type="NCBIfam" id="NF041045">
    <property type="entry name" value="RsbA_anti_sig"/>
    <property type="match status" value="1"/>
</dbReference>
<dbReference type="InterPro" id="IPR003594">
    <property type="entry name" value="HATPase_dom"/>
</dbReference>
<dbReference type="PANTHER" id="PTHR35526">
    <property type="entry name" value="ANTI-SIGMA-F FACTOR RSBW-RELATED"/>
    <property type="match status" value="1"/>
</dbReference>
<dbReference type="EMBL" id="JPMX01000111">
    <property type="protein sequence ID" value="KGH44862.1"/>
    <property type="molecule type" value="Genomic_DNA"/>
</dbReference>
<accession>A0A098Y318</accession>
<dbReference type="PANTHER" id="PTHR35526:SF3">
    <property type="entry name" value="ANTI-SIGMA-F FACTOR RSBW"/>
    <property type="match status" value="1"/>
</dbReference>
<evidence type="ECO:0000256" key="1">
    <source>
        <dbReference type="ARBA" id="ARBA00022527"/>
    </source>
</evidence>
<dbReference type="STRING" id="1522368.IN07_20940"/>
<keyword evidence="1" id="KW-0418">Kinase</keyword>
<organism evidence="4 5">
    <name type="scientific">Modestobacter caceresii</name>
    <dbReference type="NCBI Taxonomy" id="1522368"/>
    <lineage>
        <taxon>Bacteria</taxon>
        <taxon>Bacillati</taxon>
        <taxon>Actinomycetota</taxon>
        <taxon>Actinomycetes</taxon>
        <taxon>Geodermatophilales</taxon>
        <taxon>Geodermatophilaceae</taxon>
        <taxon>Modestobacter</taxon>
    </lineage>
</organism>
<evidence type="ECO:0008006" key="6">
    <source>
        <dbReference type="Google" id="ProtNLM"/>
    </source>
</evidence>
<dbReference type="InterPro" id="IPR050267">
    <property type="entry name" value="Anti-sigma-factor_SerPK"/>
</dbReference>
<evidence type="ECO:0000259" key="3">
    <source>
        <dbReference type="Pfam" id="PF14417"/>
    </source>
</evidence>
<reference evidence="4 5" key="1">
    <citation type="submission" date="2014-07" db="EMBL/GenBank/DDBJ databases">
        <title>Biosystematic studies on Modestobacter strains isolated from extreme hyper-arid desert soil and from historic building.</title>
        <authorList>
            <person name="Bukarasam K."/>
            <person name="Bull A."/>
            <person name="Girard G."/>
            <person name="van Wezel G."/>
            <person name="Goodfellow M."/>
        </authorList>
    </citation>
    <scope>NUCLEOTIDE SEQUENCE [LARGE SCALE GENOMIC DNA]</scope>
    <source>
        <strain evidence="4 5">KNN45-2b</strain>
    </source>
</reference>
<dbReference type="InterPro" id="IPR036890">
    <property type="entry name" value="HATPase_C_sf"/>
</dbReference>
<keyword evidence="1" id="KW-0723">Serine/threonine-protein kinase</keyword>
<name>A0A098Y318_9ACTN</name>